<gene>
    <name evidence="2" type="ORF">KUF71_011775</name>
</gene>
<keyword evidence="3" id="KW-1185">Reference proteome</keyword>
<proteinExistence type="predicted"/>
<comment type="caution">
    <text evidence="2">The sequence shown here is derived from an EMBL/GenBank/DDBJ whole genome shotgun (WGS) entry which is preliminary data.</text>
</comment>
<evidence type="ECO:0000313" key="3">
    <source>
        <dbReference type="Proteomes" id="UP001219518"/>
    </source>
</evidence>
<feature type="non-terminal residue" evidence="2">
    <location>
        <position position="89"/>
    </location>
</feature>
<dbReference type="AlphaFoldDB" id="A0AAE1HKF6"/>
<protein>
    <submittedName>
        <fullName evidence="2">Protein STU1</fullName>
    </submittedName>
</protein>
<organism evidence="2 3">
    <name type="scientific">Frankliniella fusca</name>
    <dbReference type="NCBI Taxonomy" id="407009"/>
    <lineage>
        <taxon>Eukaryota</taxon>
        <taxon>Metazoa</taxon>
        <taxon>Ecdysozoa</taxon>
        <taxon>Arthropoda</taxon>
        <taxon>Hexapoda</taxon>
        <taxon>Insecta</taxon>
        <taxon>Pterygota</taxon>
        <taxon>Neoptera</taxon>
        <taxon>Paraneoptera</taxon>
        <taxon>Thysanoptera</taxon>
        <taxon>Terebrantia</taxon>
        <taxon>Thripoidea</taxon>
        <taxon>Thripidae</taxon>
        <taxon>Frankliniella</taxon>
    </lineage>
</organism>
<reference evidence="2" key="2">
    <citation type="journal article" date="2023" name="BMC Genomics">
        <title>Pest status, molecular evolution, and epigenetic factors derived from the genome assembly of Frankliniella fusca, a thysanopteran phytovirus vector.</title>
        <authorList>
            <person name="Catto M.A."/>
            <person name="Labadie P.E."/>
            <person name="Jacobson A.L."/>
            <person name="Kennedy G.G."/>
            <person name="Srinivasan R."/>
            <person name="Hunt B.G."/>
        </authorList>
    </citation>
    <scope>NUCLEOTIDE SEQUENCE</scope>
    <source>
        <strain evidence="2">PL_HMW_Pooled</strain>
    </source>
</reference>
<dbReference type="Proteomes" id="UP001219518">
    <property type="component" value="Unassembled WGS sequence"/>
</dbReference>
<reference evidence="2" key="1">
    <citation type="submission" date="2021-07" db="EMBL/GenBank/DDBJ databases">
        <authorList>
            <person name="Catto M.A."/>
            <person name="Jacobson A."/>
            <person name="Kennedy G."/>
            <person name="Labadie P."/>
            <person name="Hunt B.G."/>
            <person name="Srinivasan R."/>
        </authorList>
    </citation>
    <scope>NUCLEOTIDE SEQUENCE</scope>
    <source>
        <strain evidence="2">PL_HMW_Pooled</strain>
        <tissue evidence="2">Head</tissue>
    </source>
</reference>
<name>A0AAE1HKF6_9NEOP</name>
<accession>A0AAE1HKF6</accession>
<evidence type="ECO:0000256" key="1">
    <source>
        <dbReference type="SAM" id="MobiDB-lite"/>
    </source>
</evidence>
<sequence length="89" mass="9210">ARPSSTWGGRRGLRGGGSSGVGPANVTSSLGSVRGGLGNLAYTRLVGRQPPVRGEGATPLRQERPPHPSPPLASSNPTSSGWHERITCW</sequence>
<evidence type="ECO:0000313" key="2">
    <source>
        <dbReference type="EMBL" id="KAK3922306.1"/>
    </source>
</evidence>
<dbReference type="EMBL" id="JAHWGI010001088">
    <property type="protein sequence ID" value="KAK3922306.1"/>
    <property type="molecule type" value="Genomic_DNA"/>
</dbReference>
<feature type="region of interest" description="Disordered" evidence="1">
    <location>
        <begin position="1"/>
        <end position="89"/>
    </location>
</feature>
<feature type="compositionally biased region" description="Polar residues" evidence="1">
    <location>
        <begin position="72"/>
        <end position="81"/>
    </location>
</feature>